<organism evidence="2 3">
    <name type="scientific">Nocardia thailandica</name>
    <dbReference type="NCBI Taxonomy" id="257275"/>
    <lineage>
        <taxon>Bacteria</taxon>
        <taxon>Bacillati</taxon>
        <taxon>Actinomycetota</taxon>
        <taxon>Actinomycetes</taxon>
        <taxon>Mycobacteriales</taxon>
        <taxon>Nocardiaceae</taxon>
        <taxon>Nocardia</taxon>
    </lineage>
</organism>
<reference evidence="2 3" key="1">
    <citation type="submission" date="2024-10" db="EMBL/GenBank/DDBJ databases">
        <title>The Natural Products Discovery Center: Release of the First 8490 Sequenced Strains for Exploring Actinobacteria Biosynthetic Diversity.</title>
        <authorList>
            <person name="Kalkreuter E."/>
            <person name="Kautsar S.A."/>
            <person name="Yang D."/>
            <person name="Bader C.D."/>
            <person name="Teijaro C.N."/>
            <person name="Fluegel L."/>
            <person name="Davis C.M."/>
            <person name="Simpson J.R."/>
            <person name="Lauterbach L."/>
            <person name="Steele A.D."/>
            <person name="Gui C."/>
            <person name="Meng S."/>
            <person name="Li G."/>
            <person name="Viehrig K."/>
            <person name="Ye F."/>
            <person name="Su P."/>
            <person name="Kiefer A.F."/>
            <person name="Nichols A."/>
            <person name="Cepeda A.J."/>
            <person name="Yan W."/>
            <person name="Fan B."/>
            <person name="Jiang Y."/>
            <person name="Adhikari A."/>
            <person name="Zheng C.-J."/>
            <person name="Schuster L."/>
            <person name="Cowan T.M."/>
            <person name="Smanski M.J."/>
            <person name="Chevrette M.G."/>
            <person name="De Carvalho L.P.S."/>
            <person name="Shen B."/>
        </authorList>
    </citation>
    <scope>NUCLEOTIDE SEQUENCE [LARGE SCALE GENOMIC DNA]</scope>
    <source>
        <strain evidence="2 3">NPDC004045</strain>
    </source>
</reference>
<proteinExistence type="predicted"/>
<evidence type="ECO:0008006" key="4">
    <source>
        <dbReference type="Google" id="ProtNLM"/>
    </source>
</evidence>
<accession>A0ABW6PXH8</accession>
<keyword evidence="3" id="KW-1185">Reference proteome</keyword>
<gene>
    <name evidence="2" type="ORF">ACFYTF_28865</name>
</gene>
<name>A0ABW6PXH8_9NOCA</name>
<protein>
    <recommendedName>
        <fullName evidence="4">Replication protein</fullName>
    </recommendedName>
</protein>
<evidence type="ECO:0000256" key="1">
    <source>
        <dbReference type="SAM" id="MobiDB-lite"/>
    </source>
</evidence>
<dbReference type="Proteomes" id="UP001601444">
    <property type="component" value="Unassembled WGS sequence"/>
</dbReference>
<evidence type="ECO:0000313" key="3">
    <source>
        <dbReference type="Proteomes" id="UP001601444"/>
    </source>
</evidence>
<sequence>MERRLFPADRYAYVLIASDNSSPRRVSTLDEAHAAIEAGEVTSAAGILAEGVLGVDVDAEDYVTGDAIAEVIVGWCARRNLAHLIRLSGRPGGRHVVALASKPSDRDAWAALCRKLAQNFGVPVTDRTGQALRLLTAPHRASLDAPVIRCTLQPEMIAIPTRRRPETPPPRARYRRPDRRTWTGVVDRSRSAIEYGDALVHVRRGSTAAAAWKHANRPGTKSQERGYSWWRRHLWLPAVTTVAAEAGLSEDAAWELAQQADPATALKRGRSWWIGLWDRAVDEAAAERPRRRHLSTEDSATTEKRGEIEAVSTGLRTAAAAALSGLDPRSRRSVDALCDVAARHIVTRAGGMATRVLAVDAALDTKTVRKWLAALCTAGVLAKTGSYSNNGGESALSDSYGIGPAAAGFVQQALDRYSPTCCSTPAPRGRANPIKLHQLHTRERSWWALRLRALASLPAGETLKTSKHPLAKLVRSRWVQRHWWAQQSLEQRATRTAARRDRLGDLSASDRSCWFGWLAVRNELASAVDGVLSSSPTADQVERLARLRPLRTFHRGLADPDWRGAVAAHGPLAA</sequence>
<dbReference type="EMBL" id="JBIAMX010000028">
    <property type="protein sequence ID" value="MFF0546855.1"/>
    <property type="molecule type" value="Genomic_DNA"/>
</dbReference>
<evidence type="ECO:0000313" key="2">
    <source>
        <dbReference type="EMBL" id="MFF0546855.1"/>
    </source>
</evidence>
<feature type="region of interest" description="Disordered" evidence="1">
    <location>
        <begin position="287"/>
        <end position="307"/>
    </location>
</feature>
<dbReference type="RefSeq" id="WP_387703040.1">
    <property type="nucleotide sequence ID" value="NZ_JBIAMX010000028.1"/>
</dbReference>
<comment type="caution">
    <text evidence="2">The sequence shown here is derived from an EMBL/GenBank/DDBJ whole genome shotgun (WGS) entry which is preliminary data.</text>
</comment>